<gene>
    <name evidence="3" type="ORF">Vretimale_11595</name>
</gene>
<dbReference type="InterPro" id="IPR051681">
    <property type="entry name" value="Ser/Thr_Kinases-Pseudokinases"/>
</dbReference>
<dbReference type="Proteomes" id="UP000722791">
    <property type="component" value="Unassembled WGS sequence"/>
</dbReference>
<dbReference type="SUPFAM" id="SSF56112">
    <property type="entry name" value="Protein kinase-like (PK-like)"/>
    <property type="match status" value="1"/>
</dbReference>
<organism evidence="3 4">
    <name type="scientific">Volvox reticuliferus</name>
    <dbReference type="NCBI Taxonomy" id="1737510"/>
    <lineage>
        <taxon>Eukaryota</taxon>
        <taxon>Viridiplantae</taxon>
        <taxon>Chlorophyta</taxon>
        <taxon>core chlorophytes</taxon>
        <taxon>Chlorophyceae</taxon>
        <taxon>CS clade</taxon>
        <taxon>Chlamydomonadales</taxon>
        <taxon>Volvocaceae</taxon>
        <taxon>Volvox</taxon>
    </lineage>
</organism>
<proteinExistence type="predicted"/>
<feature type="non-terminal residue" evidence="3">
    <location>
        <position position="210"/>
    </location>
</feature>
<dbReference type="GO" id="GO:0004674">
    <property type="term" value="F:protein serine/threonine kinase activity"/>
    <property type="evidence" value="ECO:0007669"/>
    <property type="project" value="TreeGrafter"/>
</dbReference>
<feature type="domain" description="Protein kinase" evidence="2">
    <location>
        <begin position="1"/>
        <end position="182"/>
    </location>
</feature>
<reference evidence="3" key="1">
    <citation type="journal article" date="2021" name="Proc. Natl. Acad. Sci. U.S.A.">
        <title>Three genomes in the algal genus Volvox reveal the fate of a haploid sex-determining region after a transition to homothallism.</title>
        <authorList>
            <person name="Yamamoto K."/>
            <person name="Hamaji T."/>
            <person name="Kawai-Toyooka H."/>
            <person name="Matsuzaki R."/>
            <person name="Takahashi F."/>
            <person name="Nishimura Y."/>
            <person name="Kawachi M."/>
            <person name="Noguchi H."/>
            <person name="Minakuchi Y."/>
            <person name="Umen J.G."/>
            <person name="Toyoda A."/>
            <person name="Nozaki H."/>
        </authorList>
    </citation>
    <scope>NUCLEOTIDE SEQUENCE</scope>
    <source>
        <strain evidence="3">NIES-3785</strain>
    </source>
</reference>
<dbReference type="InterPro" id="IPR011009">
    <property type="entry name" value="Kinase-like_dom_sf"/>
</dbReference>
<dbReference type="GO" id="GO:0005524">
    <property type="term" value="F:ATP binding"/>
    <property type="evidence" value="ECO:0007669"/>
    <property type="project" value="InterPro"/>
</dbReference>
<accession>A0A8J4LRP7</accession>
<evidence type="ECO:0000313" key="3">
    <source>
        <dbReference type="EMBL" id="GIM07470.1"/>
    </source>
</evidence>
<evidence type="ECO:0000256" key="1">
    <source>
        <dbReference type="SAM" id="MobiDB-lite"/>
    </source>
</evidence>
<dbReference type="InterPro" id="IPR000719">
    <property type="entry name" value="Prot_kinase_dom"/>
</dbReference>
<dbReference type="PANTHER" id="PTHR44329">
    <property type="entry name" value="SERINE/THREONINE-PROTEIN KINASE TNNI3K-RELATED"/>
    <property type="match status" value="1"/>
</dbReference>
<dbReference type="Pfam" id="PF00069">
    <property type="entry name" value="Pkinase"/>
    <property type="match status" value="1"/>
</dbReference>
<feature type="region of interest" description="Disordered" evidence="1">
    <location>
        <begin position="1"/>
        <end position="27"/>
    </location>
</feature>
<dbReference type="PROSITE" id="PS50011">
    <property type="entry name" value="PROTEIN_KINASE_DOM"/>
    <property type="match status" value="1"/>
</dbReference>
<dbReference type="EMBL" id="BNCQ01000024">
    <property type="protein sequence ID" value="GIM07470.1"/>
    <property type="molecule type" value="Genomic_DNA"/>
</dbReference>
<feature type="compositionally biased region" description="Polar residues" evidence="1">
    <location>
        <begin position="1"/>
        <end position="10"/>
    </location>
</feature>
<comment type="caution">
    <text evidence="3">The sequence shown here is derived from an EMBL/GenBank/DDBJ whole genome shotgun (WGS) entry which is preliminary data.</text>
</comment>
<dbReference type="PANTHER" id="PTHR44329:SF214">
    <property type="entry name" value="PROTEIN KINASE DOMAIN-CONTAINING PROTEIN"/>
    <property type="match status" value="1"/>
</dbReference>
<evidence type="ECO:0000313" key="4">
    <source>
        <dbReference type="Proteomes" id="UP000722791"/>
    </source>
</evidence>
<dbReference type="AlphaFoldDB" id="A0A8J4LRP7"/>
<name>A0A8J4LRP7_9CHLO</name>
<feature type="region of interest" description="Disordered" evidence="1">
    <location>
        <begin position="106"/>
        <end position="128"/>
    </location>
</feature>
<sequence>ASGSMASHSRASAPPPTSTGKRHAEAAHTREKVASAAARMADATRQVGSLVYMAPELVLSGNYNEKVDVFSFAIIAYELFTGKLLAMKIANEYAFQLEQQGGSGLAAARRARAGPGGLPEGTTRSAEQDAEAGVMAYVMRRCNGSREPMPSWWPAELQGLISRCWAQDPADRPSFSQIHRELRRMQQTGILADMDIRDPLRNVGCGCTIS</sequence>
<dbReference type="Gene3D" id="1.10.510.10">
    <property type="entry name" value="Transferase(Phosphotransferase) domain 1"/>
    <property type="match status" value="1"/>
</dbReference>
<evidence type="ECO:0000259" key="2">
    <source>
        <dbReference type="PROSITE" id="PS50011"/>
    </source>
</evidence>
<protein>
    <recommendedName>
        <fullName evidence="2">Protein kinase domain-containing protein</fullName>
    </recommendedName>
</protein>